<keyword evidence="1" id="KW-0496">Mitochondrion</keyword>
<keyword evidence="1" id="KW-0809">Transit peptide</keyword>
<dbReference type="Proteomes" id="UP000283383">
    <property type="component" value="Unassembled WGS sequence"/>
</dbReference>
<dbReference type="Pfam" id="PF03031">
    <property type="entry name" value="NIF"/>
    <property type="match status" value="1"/>
</dbReference>
<dbReference type="EMBL" id="MCBQ01008436">
    <property type="protein sequence ID" value="RKF75509.1"/>
    <property type="molecule type" value="Genomic_DNA"/>
</dbReference>
<dbReference type="InterPro" id="IPR023214">
    <property type="entry name" value="HAD_sf"/>
</dbReference>
<dbReference type="STRING" id="62708.A0A420ILS9"/>
<keyword evidence="4" id="KW-1185">Reference proteome</keyword>
<dbReference type="GO" id="GO:0015031">
    <property type="term" value="P:protein transport"/>
    <property type="evidence" value="ECO:0007669"/>
    <property type="project" value="UniProtKB-KW"/>
</dbReference>
<comment type="caution">
    <text evidence="3">The sequence shown here is derived from an EMBL/GenBank/DDBJ whole genome shotgun (WGS) entry which is preliminary data.</text>
</comment>
<evidence type="ECO:0000313" key="4">
    <source>
        <dbReference type="Proteomes" id="UP000283383"/>
    </source>
</evidence>
<gene>
    <name evidence="3" type="ORF">GcM3_084011</name>
</gene>
<name>A0A420ILS9_9PEZI</name>
<dbReference type="SMART" id="SM00577">
    <property type="entry name" value="CPDc"/>
    <property type="match status" value="1"/>
</dbReference>
<evidence type="ECO:0000259" key="2">
    <source>
        <dbReference type="PROSITE" id="PS50969"/>
    </source>
</evidence>
<organism evidence="3 4">
    <name type="scientific">Golovinomyces cichoracearum</name>
    <dbReference type="NCBI Taxonomy" id="62708"/>
    <lineage>
        <taxon>Eukaryota</taxon>
        <taxon>Fungi</taxon>
        <taxon>Dikarya</taxon>
        <taxon>Ascomycota</taxon>
        <taxon>Pezizomycotina</taxon>
        <taxon>Leotiomycetes</taxon>
        <taxon>Erysiphales</taxon>
        <taxon>Erysiphaceae</taxon>
        <taxon>Golovinomyces</taxon>
    </lineage>
</organism>
<keyword evidence="1" id="KW-0653">Protein transport</keyword>
<comment type="subcellular location">
    <subcellularLocation>
        <location evidence="1">Mitochondrion inner membrane</location>
        <topology evidence="1">Single-pass membrane protein</topology>
    </subcellularLocation>
</comment>
<proteinExistence type="inferred from homology"/>
<dbReference type="InterPro" id="IPR004274">
    <property type="entry name" value="FCP1_dom"/>
</dbReference>
<comment type="function">
    <text evidence="1">Essential component of the TIM23 complex, a complex that mediates the translocation of transit peptide-containing proteins across the mitochondrial inner membrane.</text>
</comment>
<keyword evidence="1" id="KW-0811">Translocation</keyword>
<dbReference type="SUPFAM" id="SSF56784">
    <property type="entry name" value="HAD-like"/>
    <property type="match status" value="1"/>
</dbReference>
<comment type="similarity">
    <text evidence="1">Belongs to the TIM50 family.</text>
</comment>
<dbReference type="GO" id="GO:0005744">
    <property type="term" value="C:TIM23 mitochondrial import inner membrane translocase complex"/>
    <property type="evidence" value="ECO:0007669"/>
    <property type="project" value="UniProtKB-UniRule"/>
</dbReference>
<feature type="domain" description="FCP1 homology" evidence="2">
    <location>
        <begin position="130"/>
        <end position="304"/>
    </location>
</feature>
<protein>
    <recommendedName>
        <fullName evidence="1">Mitochondrial import inner membrane translocase subunit TIM50</fullName>
    </recommendedName>
</protein>
<keyword evidence="1" id="KW-0813">Transport</keyword>
<reference evidence="3 4" key="1">
    <citation type="journal article" date="2018" name="BMC Genomics">
        <title>Comparative genome analyses reveal sequence features reflecting distinct modes of host-adaptation between dicot and monocot powdery mildew.</title>
        <authorList>
            <person name="Wu Y."/>
            <person name="Ma X."/>
            <person name="Pan Z."/>
            <person name="Kale S.D."/>
            <person name="Song Y."/>
            <person name="King H."/>
            <person name="Zhang Q."/>
            <person name="Presley C."/>
            <person name="Deng X."/>
            <person name="Wei C.I."/>
            <person name="Xiao S."/>
        </authorList>
    </citation>
    <scope>NUCLEOTIDE SEQUENCE [LARGE SCALE GENOMIC DNA]</scope>
    <source>
        <strain evidence="3">UMSG3</strain>
    </source>
</reference>
<accession>A0A420ILS9</accession>
<comment type="subunit">
    <text evidence="1">Component of the TIM23 complex.</text>
</comment>
<dbReference type="PANTHER" id="PTHR12210">
    <property type="entry name" value="DULLARD PROTEIN PHOSPHATASE"/>
    <property type="match status" value="1"/>
</dbReference>
<evidence type="ECO:0000256" key="1">
    <source>
        <dbReference type="RuleBase" id="RU365079"/>
    </source>
</evidence>
<dbReference type="Gene3D" id="3.40.50.1000">
    <property type="entry name" value="HAD superfamily/HAD-like"/>
    <property type="match status" value="1"/>
</dbReference>
<dbReference type="InterPro" id="IPR050365">
    <property type="entry name" value="TIM50"/>
</dbReference>
<dbReference type="PROSITE" id="PS50969">
    <property type="entry name" value="FCP1"/>
    <property type="match status" value="1"/>
</dbReference>
<dbReference type="AlphaFoldDB" id="A0A420ILS9"/>
<sequence length="323" mass="37481">MAKLSNTLRSQLSQLAFPFPVTSQCEWHLPRAIFYQSLYLRLVFTSKYSTAQALKQKEISLKENENIHRKIRIANQFKILRKHDNNNCVAMLPRGPPLKKKVTRLMPSSGALSATDTYLQISMEKPKRLTKPQYLLVVLDLNGTLLYRSHGQSNAPNAPLIISRPYSYEFLQQCTEKFRVVIWSSARPANVRKMCRLILPPEIRKKIVAIWARDKFDLSDEDYNLRVVCFKRLTKLWSDNTVSMSHPEYLRGARWDQSNTILVDDSSEKARTEPFNLIQVPEFLGDPHEPGRILAKVFEYLKQASMYSNMSSYLRQKPFALHT</sequence>
<dbReference type="InterPro" id="IPR036412">
    <property type="entry name" value="HAD-like_sf"/>
</dbReference>
<evidence type="ECO:0000313" key="3">
    <source>
        <dbReference type="EMBL" id="RKF75509.1"/>
    </source>
</evidence>